<dbReference type="PANTHER" id="PTHR15341:SF3">
    <property type="entry name" value="NUCLEAR NUCLEIC ACID-BINDING PROTEIN C1D"/>
    <property type="match status" value="1"/>
</dbReference>
<dbReference type="AlphaFoldDB" id="H2Y4M5"/>
<dbReference type="PANTHER" id="PTHR15341">
    <property type="entry name" value="SUN-COR STEROID HORMONE RECEPTOR CO-REPRESSOR"/>
    <property type="match status" value="1"/>
</dbReference>
<evidence type="ECO:0000313" key="9">
    <source>
        <dbReference type="Ensembl" id="ENSCSAVP00000000273.1"/>
    </source>
</evidence>
<dbReference type="GeneTree" id="ENSGT00390000015405"/>
<dbReference type="InterPro" id="IPR011082">
    <property type="entry name" value="Exosome-assoc_fac/DNA_repair"/>
</dbReference>
<feature type="region of interest" description="Disordered" evidence="8">
    <location>
        <begin position="146"/>
        <end position="175"/>
    </location>
</feature>
<keyword evidence="7" id="KW-0238">DNA-binding</keyword>
<keyword evidence="10" id="KW-1185">Reference proteome</keyword>
<dbReference type="InParanoid" id="H2Y4M5"/>
<evidence type="ECO:0000313" key="10">
    <source>
        <dbReference type="Proteomes" id="UP000007875"/>
    </source>
</evidence>
<reference evidence="9" key="2">
    <citation type="submission" date="2025-08" db="UniProtKB">
        <authorList>
            <consortium name="Ensembl"/>
        </authorList>
    </citation>
    <scope>IDENTIFICATION</scope>
</reference>
<evidence type="ECO:0000256" key="3">
    <source>
        <dbReference type="ARBA" id="ARBA00015212"/>
    </source>
</evidence>
<evidence type="ECO:0000256" key="5">
    <source>
        <dbReference type="ARBA" id="ARBA00022884"/>
    </source>
</evidence>
<dbReference type="GO" id="GO:0000460">
    <property type="term" value="P:maturation of 5.8S rRNA"/>
    <property type="evidence" value="ECO:0007669"/>
    <property type="project" value="TreeGrafter"/>
</dbReference>
<reference evidence="9" key="3">
    <citation type="submission" date="2025-09" db="UniProtKB">
        <authorList>
            <consortium name="Ensembl"/>
        </authorList>
    </citation>
    <scope>IDENTIFICATION</scope>
</reference>
<dbReference type="GO" id="GO:0005730">
    <property type="term" value="C:nucleolus"/>
    <property type="evidence" value="ECO:0007669"/>
    <property type="project" value="UniProtKB-SubCell"/>
</dbReference>
<keyword evidence="6 7" id="KW-0539">Nucleus</keyword>
<evidence type="ECO:0000256" key="2">
    <source>
        <dbReference type="ARBA" id="ARBA00009154"/>
    </source>
</evidence>
<reference evidence="10" key="1">
    <citation type="submission" date="2003-08" db="EMBL/GenBank/DDBJ databases">
        <authorList>
            <person name="Birren B."/>
            <person name="Nusbaum C."/>
            <person name="Abebe A."/>
            <person name="Abouelleil A."/>
            <person name="Adekoya E."/>
            <person name="Ait-zahra M."/>
            <person name="Allen N."/>
            <person name="Allen T."/>
            <person name="An P."/>
            <person name="Anderson M."/>
            <person name="Anderson S."/>
            <person name="Arachchi H."/>
            <person name="Armbruster J."/>
            <person name="Bachantsang P."/>
            <person name="Baldwin J."/>
            <person name="Barry A."/>
            <person name="Bayul T."/>
            <person name="Blitshsteyn B."/>
            <person name="Bloom T."/>
            <person name="Blye J."/>
            <person name="Boguslavskiy L."/>
            <person name="Borowsky M."/>
            <person name="Boukhgalter B."/>
            <person name="Brunache A."/>
            <person name="Butler J."/>
            <person name="Calixte N."/>
            <person name="Calvo S."/>
            <person name="Camarata J."/>
            <person name="Campo K."/>
            <person name="Chang J."/>
            <person name="Cheshatsang Y."/>
            <person name="Citroen M."/>
            <person name="Collymore A."/>
            <person name="Considine T."/>
            <person name="Cook A."/>
            <person name="Cooke P."/>
            <person name="Corum B."/>
            <person name="Cuomo C."/>
            <person name="David R."/>
            <person name="Dawoe T."/>
            <person name="Degray S."/>
            <person name="Dodge S."/>
            <person name="Dooley K."/>
            <person name="Dorje P."/>
            <person name="Dorjee K."/>
            <person name="Dorris L."/>
            <person name="Duffey N."/>
            <person name="Dupes A."/>
            <person name="Elkins T."/>
            <person name="Engels R."/>
            <person name="Erickson J."/>
            <person name="Farina A."/>
            <person name="Faro S."/>
            <person name="Ferreira P."/>
            <person name="Fischer H."/>
            <person name="Fitzgerald M."/>
            <person name="Foley K."/>
            <person name="Gage D."/>
            <person name="Galagan J."/>
            <person name="Gearin G."/>
            <person name="Gnerre S."/>
            <person name="Gnirke A."/>
            <person name="Goyette A."/>
            <person name="Graham J."/>
            <person name="Grandbois E."/>
            <person name="Gyaltsen K."/>
            <person name="Hafez N."/>
            <person name="Hagopian D."/>
            <person name="Hagos B."/>
            <person name="Hall J."/>
            <person name="Hatcher B."/>
            <person name="Heller A."/>
            <person name="Higgins H."/>
            <person name="Honan T."/>
            <person name="Horn A."/>
            <person name="Houde N."/>
            <person name="Hughes L."/>
            <person name="Hulme W."/>
            <person name="Husby E."/>
            <person name="Iliev I."/>
            <person name="Jaffe D."/>
            <person name="Jones C."/>
            <person name="Kamal M."/>
            <person name="Kamat A."/>
            <person name="Kamvysselis M."/>
            <person name="Karlsson E."/>
            <person name="Kells C."/>
            <person name="Kieu A."/>
            <person name="Kisner P."/>
            <person name="Kodira C."/>
            <person name="Kulbokas E."/>
            <person name="Labutti K."/>
            <person name="Lama D."/>
            <person name="Landers T."/>
            <person name="Leger J."/>
            <person name="Levine S."/>
            <person name="Lewis D."/>
            <person name="Lewis T."/>
            <person name="Lindblad-toh K."/>
            <person name="Liu X."/>
            <person name="Lokyitsang T."/>
            <person name="Lokyitsang Y."/>
            <person name="Lucien O."/>
            <person name="Lui A."/>
            <person name="Ma L.J."/>
            <person name="Mabbitt R."/>
            <person name="Macdonald J."/>
            <person name="Maclean C."/>
            <person name="Major J."/>
            <person name="Manning J."/>
            <person name="Marabella R."/>
            <person name="Maru K."/>
            <person name="Matthews C."/>
            <person name="Mauceli E."/>
            <person name="Mccarthy M."/>
            <person name="Mcdonough S."/>
            <person name="Mcghee T."/>
            <person name="Meldrim J."/>
            <person name="Meneus L."/>
            <person name="Mesirov J."/>
            <person name="Mihalev A."/>
            <person name="Mihova T."/>
            <person name="Mikkelsen T."/>
            <person name="Mlenga V."/>
            <person name="Moru K."/>
            <person name="Mozes J."/>
            <person name="Mulrain L."/>
            <person name="Munson G."/>
            <person name="Naylor J."/>
            <person name="Newes C."/>
            <person name="Nguyen C."/>
            <person name="Nguyen N."/>
            <person name="Nguyen T."/>
            <person name="Nicol R."/>
            <person name="Nielsen C."/>
            <person name="Nizzari M."/>
            <person name="Norbu C."/>
            <person name="Norbu N."/>
            <person name="O'donnell P."/>
            <person name="Okoawo O."/>
            <person name="O'leary S."/>
            <person name="Omotosho B."/>
            <person name="O'neill K."/>
            <person name="Osman S."/>
            <person name="Parker S."/>
            <person name="Perrin D."/>
            <person name="Phunkhang P."/>
            <person name="Piqani B."/>
            <person name="Purcell S."/>
            <person name="Rachupka T."/>
            <person name="Ramasamy U."/>
            <person name="Rameau R."/>
            <person name="Ray V."/>
            <person name="Raymond C."/>
            <person name="Retta R."/>
            <person name="Richardson S."/>
            <person name="Rise C."/>
            <person name="Rodriguez J."/>
            <person name="Rogers J."/>
            <person name="Rogov P."/>
            <person name="Rutman M."/>
            <person name="Schupbach R."/>
            <person name="Seaman C."/>
            <person name="Settipalli S."/>
            <person name="Sharpe T."/>
            <person name="Sheridan J."/>
            <person name="Sherpa N."/>
            <person name="Shi J."/>
            <person name="Smirnov S."/>
            <person name="Smith C."/>
            <person name="Sougnez C."/>
            <person name="Spencer B."/>
            <person name="Stalker J."/>
            <person name="Stange-thomann N."/>
            <person name="Stavropoulos S."/>
            <person name="Stetson K."/>
            <person name="Stone C."/>
            <person name="Stone S."/>
            <person name="Stubbs M."/>
            <person name="Talamas J."/>
            <person name="Tchuinga P."/>
            <person name="Tenzing P."/>
            <person name="Tesfaye S."/>
            <person name="Theodore J."/>
            <person name="Thoulutsang Y."/>
            <person name="Topham K."/>
            <person name="Towey S."/>
            <person name="Tsamla T."/>
            <person name="Tsomo N."/>
            <person name="Vallee D."/>
            <person name="Vassiliev H."/>
            <person name="Venkataraman V."/>
            <person name="Vinson J."/>
            <person name="Vo A."/>
            <person name="Wade C."/>
            <person name="Wang S."/>
            <person name="Wangchuk T."/>
            <person name="Wangdi T."/>
            <person name="Whittaker C."/>
            <person name="Wilkinson J."/>
            <person name="Wu Y."/>
            <person name="Wyman D."/>
            <person name="Yadav S."/>
            <person name="Yang S."/>
            <person name="Yang X."/>
            <person name="Yeager S."/>
            <person name="Yee E."/>
            <person name="Young G."/>
            <person name="Zainoun J."/>
            <person name="Zembeck L."/>
            <person name="Zimmer A."/>
            <person name="Zody M."/>
            <person name="Lander E."/>
        </authorList>
    </citation>
    <scope>NUCLEOTIDE SEQUENCE [LARGE SCALE GENOMIC DNA]</scope>
</reference>
<keyword evidence="7" id="KW-0963">Cytoplasm</keyword>
<accession>H2Y4M5</accession>
<comment type="subunit">
    <text evidence="7">Monomer and homodimer.</text>
</comment>
<comment type="subcellular location">
    <subcellularLocation>
        <location evidence="7">Cytoplasm</location>
    </subcellularLocation>
    <subcellularLocation>
        <location evidence="7">Nucleus</location>
        <location evidence="7">Nucleolus</location>
    </subcellularLocation>
    <subcellularLocation>
        <location evidence="1 7">Nucleus</location>
    </subcellularLocation>
</comment>
<dbReference type="GO" id="GO:0005737">
    <property type="term" value="C:cytoplasm"/>
    <property type="evidence" value="ECO:0007669"/>
    <property type="project" value="UniProtKB-SubCell"/>
</dbReference>
<evidence type="ECO:0000256" key="8">
    <source>
        <dbReference type="SAM" id="MobiDB-lite"/>
    </source>
</evidence>
<dbReference type="STRING" id="51511.ENSCSAVP00000000273"/>
<dbReference type="Proteomes" id="UP000007875">
    <property type="component" value="Unassembled WGS sequence"/>
</dbReference>
<evidence type="ECO:0000256" key="1">
    <source>
        <dbReference type="ARBA" id="ARBA00004123"/>
    </source>
</evidence>
<comment type="similarity">
    <text evidence="2 7">Belongs to the C1D family.</text>
</comment>
<protein>
    <recommendedName>
        <fullName evidence="3 7">Nuclear nucleic acid-binding protein C1D</fullName>
    </recommendedName>
</protein>
<dbReference type="GO" id="GO:0000178">
    <property type="term" value="C:exosome (RNase complex)"/>
    <property type="evidence" value="ECO:0007669"/>
    <property type="project" value="TreeGrafter"/>
</dbReference>
<dbReference type="GO" id="GO:0003723">
    <property type="term" value="F:RNA binding"/>
    <property type="evidence" value="ECO:0007669"/>
    <property type="project" value="UniProtKB-UniRule"/>
</dbReference>
<dbReference type="HOGENOM" id="CLU_064339_4_0_1"/>
<dbReference type="Ensembl" id="ENSCSAVT00000000275.1">
    <property type="protein sequence ID" value="ENSCSAVP00000000273.1"/>
    <property type="gene ID" value="ENSCSAVG00000000150.1"/>
</dbReference>
<dbReference type="GO" id="GO:0003677">
    <property type="term" value="F:DNA binding"/>
    <property type="evidence" value="ECO:0007669"/>
    <property type="project" value="UniProtKB-KW"/>
</dbReference>
<keyword evidence="4 7" id="KW-0698">rRNA processing</keyword>
<dbReference type="GO" id="GO:0010468">
    <property type="term" value="P:regulation of gene expression"/>
    <property type="evidence" value="ECO:0007669"/>
    <property type="project" value="TreeGrafter"/>
</dbReference>
<sequence length="175" mass="20031">MAEDDYPQELNDVFKSFDANLSKVEETLKPMLTSQRSDLTREMDPIDNAKLDLVAAYAVNSFYWTYLIANGVNPKSHPVKSELDRIKTYMGKIKEIEDKKNAPKLQKEAAKRFIRSAMFDGDNYSNVETKVPKSIENDAVVVSTEAAEVVEEPTTKRTKKHKKNKSIKKKRKTEQ</sequence>
<dbReference type="InterPro" id="IPR007146">
    <property type="entry name" value="Sas10/Utp3/C1D"/>
</dbReference>
<proteinExistence type="inferred from homology"/>
<dbReference type="OMA" id="KLMSMPR"/>
<keyword evidence="5 7" id="KW-0694">RNA-binding</keyword>
<dbReference type="Pfam" id="PF04000">
    <property type="entry name" value="Sas10_Utp3"/>
    <property type="match status" value="1"/>
</dbReference>
<organism evidence="9 10">
    <name type="scientific">Ciona savignyi</name>
    <name type="common">Pacific transparent sea squirt</name>
    <dbReference type="NCBI Taxonomy" id="51511"/>
    <lineage>
        <taxon>Eukaryota</taxon>
        <taxon>Metazoa</taxon>
        <taxon>Chordata</taxon>
        <taxon>Tunicata</taxon>
        <taxon>Ascidiacea</taxon>
        <taxon>Phlebobranchia</taxon>
        <taxon>Cionidae</taxon>
        <taxon>Ciona</taxon>
    </lineage>
</organism>
<comment type="function">
    <text evidence="7">Plays a role in the recruitment of the exosome to pre-rRNA to mediate the 3'-5' end processing of the 5.8S rRNA.</text>
</comment>
<evidence type="ECO:0000256" key="7">
    <source>
        <dbReference type="RuleBase" id="RU368003"/>
    </source>
</evidence>
<name>H2Y4M5_CIOSA</name>
<evidence type="ECO:0000256" key="6">
    <source>
        <dbReference type="ARBA" id="ARBA00023242"/>
    </source>
</evidence>
<feature type="compositionally biased region" description="Basic residues" evidence="8">
    <location>
        <begin position="156"/>
        <end position="175"/>
    </location>
</feature>
<dbReference type="eggNOG" id="KOG4835">
    <property type="taxonomic scope" value="Eukaryota"/>
</dbReference>
<evidence type="ECO:0000256" key="4">
    <source>
        <dbReference type="ARBA" id="ARBA00022552"/>
    </source>
</evidence>
<dbReference type="FunCoup" id="H2Y4M5">
    <property type="interactions" value="153"/>
</dbReference>